<dbReference type="RefSeq" id="WP_323468151.1">
    <property type="nucleotide sequence ID" value="NZ_JAWJAY010000973.1"/>
</dbReference>
<dbReference type="EMBL" id="JAWJAY010000973">
    <property type="protein sequence ID" value="MDV2888127.1"/>
    <property type="molecule type" value="Genomic_DNA"/>
</dbReference>
<dbReference type="Proteomes" id="UP001285636">
    <property type="component" value="Unassembled WGS sequence"/>
</dbReference>
<evidence type="ECO:0000313" key="2">
    <source>
        <dbReference type="Proteomes" id="UP001285636"/>
    </source>
</evidence>
<name>A0AAJ2NTT7_ALKPS</name>
<accession>A0AAJ2NTT7</accession>
<proteinExistence type="predicted"/>
<dbReference type="AlphaFoldDB" id="A0AAJ2NTT7"/>
<protein>
    <submittedName>
        <fullName evidence="1">Uncharacterized protein</fullName>
    </submittedName>
</protein>
<evidence type="ECO:0000313" key="1">
    <source>
        <dbReference type="EMBL" id="MDV2888127.1"/>
    </source>
</evidence>
<organism evidence="1 2">
    <name type="scientific">Alkalihalophilus pseudofirmus</name>
    <name type="common">Bacillus pseudofirmus</name>
    <dbReference type="NCBI Taxonomy" id="79885"/>
    <lineage>
        <taxon>Bacteria</taxon>
        <taxon>Bacillati</taxon>
        <taxon>Bacillota</taxon>
        <taxon>Bacilli</taxon>
        <taxon>Bacillales</taxon>
        <taxon>Bacillaceae</taxon>
        <taxon>Alkalihalophilus</taxon>
    </lineage>
</organism>
<comment type="caution">
    <text evidence="1">The sequence shown here is derived from an EMBL/GenBank/DDBJ whole genome shotgun (WGS) entry which is preliminary data.</text>
</comment>
<feature type="non-terminal residue" evidence="1">
    <location>
        <position position="1"/>
    </location>
</feature>
<gene>
    <name evidence="1" type="ORF">RYX45_23475</name>
</gene>
<reference evidence="1" key="1">
    <citation type="submission" date="2023-10" db="EMBL/GenBank/DDBJ databases">
        <title>Screening of Alkalihalophilus pseudofirmusBZ-TG-HK211 and Its Alleviation of Salt Stress on Rapeseed Growth.</title>
        <authorList>
            <person name="Zhao B."/>
            <person name="Guo T."/>
        </authorList>
    </citation>
    <scope>NUCLEOTIDE SEQUENCE</scope>
    <source>
        <strain evidence="1">BZ-TG-HK211</strain>
    </source>
</reference>
<sequence length="79" mass="7868">MPPAEARSAIVLFPPGTGAAQAFSAVAAVDGRVMWADRSGEILAVDLAAPGTAGELYRHGALLVSSSSLGAGCLAWSKA</sequence>